<dbReference type="GO" id="GO:0005739">
    <property type="term" value="C:mitochondrion"/>
    <property type="evidence" value="ECO:0007669"/>
    <property type="project" value="UniProtKB-SubCell"/>
</dbReference>
<evidence type="ECO:0000256" key="1">
    <source>
        <dbReference type="ARBA" id="ARBA00004173"/>
    </source>
</evidence>
<evidence type="ECO:0000256" key="9">
    <source>
        <dbReference type="SAM" id="Coils"/>
    </source>
</evidence>
<dbReference type="Proteomes" id="UP000316270">
    <property type="component" value="Chromosome 14"/>
</dbReference>
<feature type="coiled-coil region" evidence="9">
    <location>
        <begin position="144"/>
        <end position="172"/>
    </location>
</feature>
<feature type="region of interest" description="Disordered" evidence="10">
    <location>
        <begin position="349"/>
        <end position="394"/>
    </location>
</feature>
<evidence type="ECO:0000313" key="12">
    <source>
        <dbReference type="Proteomes" id="UP000316270"/>
    </source>
</evidence>
<dbReference type="GO" id="GO:0000150">
    <property type="term" value="F:DNA strand exchange activity"/>
    <property type="evidence" value="ECO:0007669"/>
    <property type="project" value="InterPro"/>
</dbReference>
<comment type="subcellular location">
    <subcellularLocation>
        <location evidence="1">Mitochondrion</location>
    </subcellularLocation>
</comment>
<evidence type="ECO:0000256" key="10">
    <source>
        <dbReference type="SAM" id="MobiDB-lite"/>
    </source>
</evidence>
<evidence type="ECO:0000313" key="11">
    <source>
        <dbReference type="EMBL" id="QDS76140.1"/>
    </source>
</evidence>
<dbReference type="OrthoDB" id="5333655at2759"/>
<dbReference type="GO" id="GO:0003697">
    <property type="term" value="F:single-stranded DNA binding"/>
    <property type="evidence" value="ECO:0007669"/>
    <property type="project" value="InterPro"/>
</dbReference>
<dbReference type="Pfam" id="PF12829">
    <property type="entry name" value="Mhr1"/>
    <property type="match status" value="1"/>
</dbReference>
<accession>A0A517LKH4</accession>
<keyword evidence="4" id="KW-0805">Transcription regulation</keyword>
<dbReference type="EMBL" id="CP042198">
    <property type="protein sequence ID" value="QDS76140.1"/>
    <property type="molecule type" value="Genomic_DNA"/>
</dbReference>
<proteinExistence type="inferred from homology"/>
<dbReference type="GO" id="GO:0003735">
    <property type="term" value="F:structural constituent of ribosome"/>
    <property type="evidence" value="ECO:0007669"/>
    <property type="project" value="TreeGrafter"/>
</dbReference>
<dbReference type="PANTHER" id="PTHR28184:SF1">
    <property type="entry name" value="LARGE RIBOSOMAL SUBUNIT PROTEIN ML67"/>
    <property type="match status" value="1"/>
</dbReference>
<feature type="compositionally biased region" description="Basic residues" evidence="10">
    <location>
        <begin position="355"/>
        <end position="376"/>
    </location>
</feature>
<evidence type="ECO:0000256" key="7">
    <source>
        <dbReference type="ARBA" id="ARBA00023274"/>
    </source>
</evidence>
<gene>
    <name evidence="11" type="ORF">FKW77_007094</name>
</gene>
<evidence type="ECO:0000256" key="2">
    <source>
        <dbReference type="ARBA" id="ARBA00010741"/>
    </source>
</evidence>
<evidence type="ECO:0000256" key="4">
    <source>
        <dbReference type="ARBA" id="ARBA00023015"/>
    </source>
</evidence>
<keyword evidence="12" id="KW-1185">Reference proteome</keyword>
<organism evidence="11 12">
    <name type="scientific">Venturia effusa</name>
    <dbReference type="NCBI Taxonomy" id="50376"/>
    <lineage>
        <taxon>Eukaryota</taxon>
        <taxon>Fungi</taxon>
        <taxon>Dikarya</taxon>
        <taxon>Ascomycota</taxon>
        <taxon>Pezizomycotina</taxon>
        <taxon>Dothideomycetes</taxon>
        <taxon>Pleosporomycetidae</taxon>
        <taxon>Venturiales</taxon>
        <taxon>Venturiaceae</taxon>
        <taxon>Venturia</taxon>
    </lineage>
</organism>
<dbReference type="GO" id="GO:1990904">
    <property type="term" value="C:ribonucleoprotein complex"/>
    <property type="evidence" value="ECO:0007669"/>
    <property type="project" value="UniProtKB-KW"/>
</dbReference>
<evidence type="ECO:0000256" key="3">
    <source>
        <dbReference type="ARBA" id="ARBA00022980"/>
    </source>
</evidence>
<evidence type="ECO:0000256" key="5">
    <source>
        <dbReference type="ARBA" id="ARBA00023128"/>
    </source>
</evidence>
<keyword evidence="3" id="KW-0689">Ribosomal protein</keyword>
<keyword evidence="5" id="KW-0496">Mitochondrion</keyword>
<dbReference type="InterPro" id="IPR024629">
    <property type="entry name" value="Ribosomal_mL67"/>
</dbReference>
<keyword evidence="6" id="KW-0804">Transcription</keyword>
<dbReference type="GO" id="GO:0005840">
    <property type="term" value="C:ribosome"/>
    <property type="evidence" value="ECO:0007669"/>
    <property type="project" value="UniProtKB-KW"/>
</dbReference>
<name>A0A517LKH4_9PEZI</name>
<evidence type="ECO:0000256" key="8">
    <source>
        <dbReference type="ARBA" id="ARBA00035185"/>
    </source>
</evidence>
<protein>
    <recommendedName>
        <fullName evidence="8">Large ribosomal subunit protein mL67</fullName>
    </recommendedName>
</protein>
<evidence type="ECO:0000256" key="6">
    <source>
        <dbReference type="ARBA" id="ARBA00023163"/>
    </source>
</evidence>
<sequence length="394" mass="46277">MSHLAKLQRRPDHGKFIWLFSHIKTHQVLCSLTAVPEERKMLKQLTFYGKQTQAQEIRKDLFQPFAAVVTPDQQFGMNVYQKLREYRHVRDYQWTFRPTTKEVEETLQKAIEERRMPKFDNRLPTLKERGMLLMDQKASTIADLSHILEREADIARKNKKLEQERVDRAENIKRTRWAQVERMASRARAGELEKYEAWIKRREDAIEAAQSDRNKALGKKGLMMLKIKRNELLRAKQAVDFVEGREVPLPQRLSWNQSLSALVQSLTERLVNPEKPPPPPPVIEEEPKQDIRHIQDKYQGPEDILVQWKDISDAQYAEKWPPEVMHEQVTEGLTIGALQNLRKWGKVSVAERRNRSNQKRLRGKPRKNRKPRFKSSKSRDENVMDGKSAAGNVR</sequence>
<dbReference type="AlphaFoldDB" id="A0A517LKH4"/>
<keyword evidence="7" id="KW-0687">Ribonucleoprotein</keyword>
<comment type="similarity">
    <text evidence="2">Belongs to the mitochondrion-specific ribosomal protein mL67 family.</text>
</comment>
<keyword evidence="9" id="KW-0175">Coiled coil</keyword>
<reference evidence="11 12" key="1">
    <citation type="submission" date="2019-07" db="EMBL/GenBank/DDBJ databases">
        <title>Finished genome of Venturia effusa.</title>
        <authorList>
            <person name="Young C.A."/>
            <person name="Cox M.P."/>
            <person name="Ganley A.R.D."/>
            <person name="David W.J."/>
        </authorList>
    </citation>
    <scope>NUCLEOTIDE SEQUENCE [LARGE SCALE GENOMIC DNA]</scope>
    <source>
        <strain evidence="12">albino</strain>
    </source>
</reference>
<dbReference type="PANTHER" id="PTHR28184">
    <property type="entry name" value="MITOCHONDRIAL HOMOLOGOUS RECOMBINATION PROTEIN 1"/>
    <property type="match status" value="1"/>
</dbReference>
<dbReference type="STRING" id="50376.A0A517LKH4"/>